<evidence type="ECO:0000313" key="1">
    <source>
        <dbReference type="EMBL" id="KZT07128.1"/>
    </source>
</evidence>
<protein>
    <submittedName>
        <fullName evidence="1">Uncharacterized protein</fullName>
    </submittedName>
</protein>
<dbReference type="Proteomes" id="UP000076871">
    <property type="component" value="Unassembled WGS sequence"/>
</dbReference>
<keyword evidence="2" id="KW-1185">Reference proteome</keyword>
<dbReference type="GeneID" id="63824055"/>
<gene>
    <name evidence="1" type="ORF">LAESUDRAFT_713923</name>
</gene>
<accession>A0A165EIL8</accession>
<name>A0A165EIL8_9APHY</name>
<dbReference type="AlphaFoldDB" id="A0A165EIL8"/>
<dbReference type="InParanoid" id="A0A165EIL8"/>
<organism evidence="1 2">
    <name type="scientific">Laetiporus sulphureus 93-53</name>
    <dbReference type="NCBI Taxonomy" id="1314785"/>
    <lineage>
        <taxon>Eukaryota</taxon>
        <taxon>Fungi</taxon>
        <taxon>Dikarya</taxon>
        <taxon>Basidiomycota</taxon>
        <taxon>Agaricomycotina</taxon>
        <taxon>Agaricomycetes</taxon>
        <taxon>Polyporales</taxon>
        <taxon>Laetiporus</taxon>
    </lineage>
</organism>
<reference evidence="1 2" key="1">
    <citation type="journal article" date="2016" name="Mol. Biol. Evol.">
        <title>Comparative Genomics of Early-Diverging Mushroom-Forming Fungi Provides Insights into the Origins of Lignocellulose Decay Capabilities.</title>
        <authorList>
            <person name="Nagy L.G."/>
            <person name="Riley R."/>
            <person name="Tritt A."/>
            <person name="Adam C."/>
            <person name="Daum C."/>
            <person name="Floudas D."/>
            <person name="Sun H."/>
            <person name="Yadav J.S."/>
            <person name="Pangilinan J."/>
            <person name="Larsson K.H."/>
            <person name="Matsuura K."/>
            <person name="Barry K."/>
            <person name="Labutti K."/>
            <person name="Kuo R."/>
            <person name="Ohm R.A."/>
            <person name="Bhattacharya S.S."/>
            <person name="Shirouzu T."/>
            <person name="Yoshinaga Y."/>
            <person name="Martin F.M."/>
            <person name="Grigoriev I.V."/>
            <person name="Hibbett D.S."/>
        </authorList>
    </citation>
    <scope>NUCLEOTIDE SEQUENCE [LARGE SCALE GENOMIC DNA]</scope>
    <source>
        <strain evidence="1 2">93-53</strain>
    </source>
</reference>
<proteinExistence type="predicted"/>
<dbReference type="RefSeq" id="XP_040764868.1">
    <property type="nucleotide sequence ID" value="XM_040907026.1"/>
</dbReference>
<evidence type="ECO:0000313" key="2">
    <source>
        <dbReference type="Proteomes" id="UP000076871"/>
    </source>
</evidence>
<sequence>MTRQIPVTFQHRYENAAHFPPYFYRSALLTLSMHLAQEGSARQSSLNEGWTRIPGLSRVKRRQHLRDKKHYPPAGGKWSERWLAWGMHAFVRTRCSGAEMSVTYRWTHAGRHGNVGMSSDEPLADTFNVVACIVHRATEIEEHLMTK</sequence>
<dbReference type="EMBL" id="KV427621">
    <property type="protein sequence ID" value="KZT07128.1"/>
    <property type="molecule type" value="Genomic_DNA"/>
</dbReference>